<dbReference type="EMBL" id="JXLN01011855">
    <property type="protein sequence ID" value="KPM07754.1"/>
    <property type="molecule type" value="Genomic_DNA"/>
</dbReference>
<dbReference type="InterPro" id="IPR036291">
    <property type="entry name" value="NAD(P)-bd_dom_sf"/>
</dbReference>
<keyword evidence="2" id="KW-0560">Oxidoreductase</keyword>
<protein>
    <submittedName>
        <fullName evidence="6">Hydroxysteroid dehydrogenase-like protein 3</fullName>
    </submittedName>
    <submittedName>
        <fullName evidence="5">Inactive hydroxysteroid dehydrogenase-like protein 1</fullName>
    </submittedName>
</protein>
<dbReference type="EMBL" id="WVUK01000001">
    <property type="protein sequence ID" value="KAF7496740.1"/>
    <property type="molecule type" value="Genomic_DNA"/>
</dbReference>
<evidence type="ECO:0000313" key="8">
    <source>
        <dbReference type="Proteomes" id="UP000070412"/>
    </source>
</evidence>
<gene>
    <name evidence="6" type="ORF">QR98_0062540</name>
    <name evidence="5" type="ORF">SSS_3168</name>
</gene>
<name>A0A132A9V1_SARSC</name>
<dbReference type="EnsemblMetazoa" id="SSS_3168s_mrna">
    <property type="protein sequence ID" value="KAF7496740.1"/>
    <property type="gene ID" value="SSS_3168"/>
</dbReference>
<comment type="similarity">
    <text evidence="3">Belongs to the short-chain dehydrogenases/reductases (SDR) family.</text>
</comment>
<evidence type="ECO:0000256" key="1">
    <source>
        <dbReference type="ARBA" id="ARBA00022857"/>
    </source>
</evidence>
<evidence type="ECO:0000313" key="5">
    <source>
        <dbReference type="EMBL" id="KAF7496740.1"/>
    </source>
</evidence>
<organism evidence="6 9">
    <name type="scientific">Sarcoptes scabiei</name>
    <name type="common">Itch mite</name>
    <name type="synonym">Acarus scabiei</name>
    <dbReference type="NCBI Taxonomy" id="52283"/>
    <lineage>
        <taxon>Eukaryota</taxon>
        <taxon>Metazoa</taxon>
        <taxon>Ecdysozoa</taxon>
        <taxon>Arthropoda</taxon>
        <taxon>Chelicerata</taxon>
        <taxon>Arachnida</taxon>
        <taxon>Acari</taxon>
        <taxon>Acariformes</taxon>
        <taxon>Sarcoptiformes</taxon>
        <taxon>Astigmata</taxon>
        <taxon>Psoroptidia</taxon>
        <taxon>Sarcoptoidea</taxon>
        <taxon>Sarcoptidae</taxon>
        <taxon>Sarcoptinae</taxon>
        <taxon>Sarcoptes</taxon>
    </lineage>
</organism>
<dbReference type="GO" id="GO:0005783">
    <property type="term" value="C:endoplasmic reticulum"/>
    <property type="evidence" value="ECO:0007669"/>
    <property type="project" value="TreeGrafter"/>
</dbReference>
<reference evidence="5" key="3">
    <citation type="submission" date="2020-01" db="EMBL/GenBank/DDBJ databases">
        <authorList>
            <person name="Korhonen P.K.K."/>
            <person name="Guangxu M.G."/>
            <person name="Wang T.W."/>
            <person name="Stroehlein A.J.S."/>
            <person name="Young N.D."/>
            <person name="Ang C.-S.A."/>
            <person name="Fernando D.W.F."/>
            <person name="Lu H.L."/>
            <person name="Taylor S.T."/>
            <person name="Ehtesham M.E.M."/>
            <person name="Najaraj S.H.N."/>
            <person name="Harsha G.H.G."/>
            <person name="Madugundu A.M."/>
            <person name="Renuse S.R."/>
            <person name="Holt D.H."/>
            <person name="Pandey A.P."/>
            <person name="Papenfuss A.P."/>
            <person name="Gasser R.B.G."/>
            <person name="Fischer K.F."/>
        </authorList>
    </citation>
    <scope>NUCLEOTIDE SEQUENCE</scope>
    <source>
        <strain evidence="5">SSS_KF_BRIS2020</strain>
    </source>
</reference>
<dbReference type="FunFam" id="3.40.50.720:FF:000137">
    <property type="entry name" value="Hydroxysteroid (17-beta) dehydrogenase 3"/>
    <property type="match status" value="1"/>
</dbReference>
<reference evidence="7" key="4">
    <citation type="submission" date="2022-06" db="UniProtKB">
        <authorList>
            <consortium name="EnsemblMetazoa"/>
        </authorList>
    </citation>
    <scope>IDENTIFICATION</scope>
</reference>
<keyword evidence="8" id="KW-1185">Reference proteome</keyword>
<dbReference type="SUPFAM" id="SSF51735">
    <property type="entry name" value="NAD(P)-binding Rossmann-fold domains"/>
    <property type="match status" value="1"/>
</dbReference>
<dbReference type="PRINTS" id="PR00081">
    <property type="entry name" value="GDHRDH"/>
</dbReference>
<evidence type="ECO:0000256" key="4">
    <source>
        <dbReference type="SAM" id="Phobius"/>
    </source>
</evidence>
<keyword evidence="4" id="KW-1133">Transmembrane helix</keyword>
<dbReference type="PIRSF" id="PIRSF000126">
    <property type="entry name" value="11-beta-HSD1"/>
    <property type="match status" value="1"/>
</dbReference>
<dbReference type="OrthoDB" id="5545019at2759"/>
<reference evidence="6 9" key="1">
    <citation type="journal article" date="2015" name="Parasit. Vectors">
        <title>Draft genome of the scabies mite.</title>
        <authorList>
            <person name="Rider S.D.Jr."/>
            <person name="Morgan M.S."/>
            <person name="Arlian L.G."/>
        </authorList>
    </citation>
    <scope>NUCLEOTIDE SEQUENCE [LARGE SCALE GENOMIC DNA]</scope>
    <source>
        <strain evidence="6">Arlian Lab</strain>
    </source>
</reference>
<evidence type="ECO:0000313" key="6">
    <source>
        <dbReference type="EMBL" id="KPM07754.1"/>
    </source>
</evidence>
<evidence type="ECO:0000256" key="3">
    <source>
        <dbReference type="RuleBase" id="RU000363"/>
    </source>
</evidence>
<dbReference type="AlphaFoldDB" id="A0A132A9V1"/>
<dbReference type="PANTHER" id="PTHR43899:SF40">
    <property type="entry name" value="INACTIVE HYDROXYSTEROID DEHYDROGENASE-LIKE PROTEIN 1"/>
    <property type="match status" value="1"/>
</dbReference>
<dbReference type="Pfam" id="PF00106">
    <property type="entry name" value="adh_short"/>
    <property type="match status" value="1"/>
</dbReference>
<dbReference type="InterPro" id="IPR002347">
    <property type="entry name" value="SDR_fam"/>
</dbReference>
<dbReference type="PRINTS" id="PR00080">
    <property type="entry name" value="SDRFAMILY"/>
</dbReference>
<dbReference type="Gene3D" id="3.40.50.720">
    <property type="entry name" value="NAD(P)-binding Rossmann-like Domain"/>
    <property type="match status" value="1"/>
</dbReference>
<sequence length="360" mass="42079">MATDNRIHFVSNSLKPRIKHSRFYIYYSTMGYLFQIVRDIDPKLRMMIDTFTLIGFIYFIRFVYHIFSSSLIGFRTHIWSRLIEMDLRNKYGNWALITGATDGIGLEYARQLASKGLNIILVGRNMEKLDNVQMELLNSTQKQIEVVKVLADFNSEDQNLFIRLKHEIDPMHRDIGILINNAGVMFDSPNRFLDQPESKIWQHVRVNMLAVVMMTRIVLPQMVKKKRGLIVNLSSIAGYQPLPLMGLYSASKIFVEWFSRSLDIEYRQFNIEIQTLIPNYIGTKMTSFSSLLQNHSIFYPNAKTFTANAIATIGRNKLTTGYWCHDLMNFFTKLLVSDRLYRSISWYFLKKIDNSEEKLN</sequence>
<keyword evidence="4" id="KW-0812">Transmembrane</keyword>
<dbReference type="Proteomes" id="UP000070412">
    <property type="component" value="Unassembled WGS sequence"/>
</dbReference>
<evidence type="ECO:0000256" key="2">
    <source>
        <dbReference type="ARBA" id="ARBA00023002"/>
    </source>
</evidence>
<dbReference type="CDD" id="cd05356">
    <property type="entry name" value="17beta-HSD1_like_SDR_c"/>
    <property type="match status" value="1"/>
</dbReference>
<feature type="transmembrane region" description="Helical" evidence="4">
    <location>
        <begin position="47"/>
        <end position="67"/>
    </location>
</feature>
<evidence type="ECO:0000313" key="9">
    <source>
        <dbReference type="Proteomes" id="UP000616769"/>
    </source>
</evidence>
<dbReference type="PANTHER" id="PTHR43899">
    <property type="entry name" value="RH59310P"/>
    <property type="match status" value="1"/>
</dbReference>
<reference evidence="8" key="2">
    <citation type="journal article" date="2020" name="PLoS Negl. Trop. Dis.">
        <title>High-quality nuclear genome for Sarcoptes scabiei-A critical resource for a neglected parasite.</title>
        <authorList>
            <person name="Korhonen P.K."/>
            <person name="Gasser R.B."/>
            <person name="Ma G."/>
            <person name="Wang T."/>
            <person name="Stroehlein A.J."/>
            <person name="Young N.D."/>
            <person name="Ang C.S."/>
            <person name="Fernando D.D."/>
            <person name="Lu H.C."/>
            <person name="Taylor S."/>
            <person name="Reynolds S.L."/>
            <person name="Mofiz E."/>
            <person name="Najaraj S.H."/>
            <person name="Gowda H."/>
            <person name="Madugundu A."/>
            <person name="Renuse S."/>
            <person name="Holt D."/>
            <person name="Pandey A."/>
            <person name="Papenfuss A.T."/>
            <person name="Fischer K."/>
        </authorList>
    </citation>
    <scope>NUCLEOTIDE SEQUENCE [LARGE SCALE GENOMIC DNA]</scope>
</reference>
<keyword evidence="1" id="KW-0521">NADP</keyword>
<dbReference type="InterPro" id="IPR051019">
    <property type="entry name" value="VLCFA-Steroid_DH"/>
</dbReference>
<feature type="transmembrane region" description="Helical" evidence="4">
    <location>
        <begin position="23"/>
        <end position="40"/>
    </location>
</feature>
<accession>A0A132A9V1</accession>
<dbReference type="VEuPathDB" id="VectorBase:SSCA002497"/>
<dbReference type="GO" id="GO:0016491">
    <property type="term" value="F:oxidoreductase activity"/>
    <property type="evidence" value="ECO:0007669"/>
    <property type="project" value="UniProtKB-KW"/>
</dbReference>
<proteinExistence type="inferred from homology"/>
<keyword evidence="4" id="KW-0472">Membrane</keyword>
<evidence type="ECO:0000313" key="7">
    <source>
        <dbReference type="EnsemblMetazoa" id="KAF7496740.1"/>
    </source>
</evidence>
<dbReference type="Proteomes" id="UP000616769">
    <property type="component" value="Unassembled WGS sequence"/>
</dbReference>